<organism evidence="12 13">
    <name type="scientific">Xiashengella succiniciproducens</name>
    <dbReference type="NCBI Taxonomy" id="2949635"/>
    <lineage>
        <taxon>Bacteria</taxon>
        <taxon>Pseudomonadati</taxon>
        <taxon>Bacteroidota</taxon>
        <taxon>Bacteroidia</taxon>
        <taxon>Marinilabiliales</taxon>
        <taxon>Marinilabiliaceae</taxon>
        <taxon>Xiashengella</taxon>
    </lineage>
</organism>
<feature type="region of interest" description="Disordered" evidence="9">
    <location>
        <begin position="771"/>
        <end position="803"/>
    </location>
</feature>
<dbReference type="PRINTS" id="PR00417">
    <property type="entry name" value="PRTPISMRASEI"/>
</dbReference>
<feature type="site" description="Interaction with DNA" evidence="8">
    <location>
        <position position="40"/>
    </location>
</feature>
<dbReference type="InterPro" id="IPR034149">
    <property type="entry name" value="TOPRIM_TopoI"/>
</dbReference>
<evidence type="ECO:0000256" key="7">
    <source>
        <dbReference type="ARBA" id="ARBA00023235"/>
    </source>
</evidence>
<evidence type="ECO:0000256" key="4">
    <source>
        <dbReference type="ARBA" id="ARBA00022842"/>
    </source>
</evidence>
<feature type="site" description="Interaction with DNA" evidence="8">
    <location>
        <position position="486"/>
    </location>
</feature>
<dbReference type="InterPro" id="IPR013825">
    <property type="entry name" value="Topo_IA_cen_sub2"/>
</dbReference>
<dbReference type="GO" id="GO:0046872">
    <property type="term" value="F:metal ion binding"/>
    <property type="evidence" value="ECO:0007669"/>
    <property type="project" value="UniProtKB-KW"/>
</dbReference>
<dbReference type="GO" id="GO:0006265">
    <property type="term" value="P:DNA topological change"/>
    <property type="evidence" value="ECO:0007669"/>
    <property type="project" value="UniProtKB-UniRule"/>
</dbReference>
<dbReference type="InterPro" id="IPR023405">
    <property type="entry name" value="Topo_IA_core_domain"/>
</dbReference>
<feature type="compositionally biased region" description="Basic residues" evidence="9">
    <location>
        <begin position="785"/>
        <end position="803"/>
    </location>
</feature>
<evidence type="ECO:0000313" key="12">
    <source>
        <dbReference type="EMBL" id="URW79653.1"/>
    </source>
</evidence>
<dbReference type="Gene3D" id="1.10.460.10">
    <property type="entry name" value="Topoisomerase I, domain 2"/>
    <property type="match status" value="1"/>
</dbReference>
<protein>
    <recommendedName>
        <fullName evidence="8">DNA topoisomerase 1</fullName>
        <ecNumber evidence="8">5.6.2.1</ecNumber>
    </recommendedName>
    <alternativeName>
        <fullName evidence="8">DNA topoisomerase I</fullName>
    </alternativeName>
</protein>
<keyword evidence="4" id="KW-0460">Magnesium</keyword>
<dbReference type="NCBIfam" id="TIGR01051">
    <property type="entry name" value="topA_bact"/>
    <property type="match status" value="1"/>
</dbReference>
<dbReference type="InterPro" id="IPR013497">
    <property type="entry name" value="Topo_IA_cen"/>
</dbReference>
<reference evidence="12" key="1">
    <citation type="submission" date="2022-05" db="EMBL/GenBank/DDBJ databases">
        <authorList>
            <person name="Sun X."/>
        </authorList>
    </citation>
    <scope>NUCLEOTIDE SEQUENCE</scope>
    <source>
        <strain evidence="12">Ai-910</strain>
    </source>
</reference>
<feature type="site" description="Interaction with DNA" evidence="8">
    <location>
        <position position="150"/>
    </location>
</feature>
<dbReference type="SMART" id="SM00437">
    <property type="entry name" value="TOP1Ac"/>
    <property type="match status" value="1"/>
</dbReference>
<dbReference type="Gene3D" id="1.10.290.10">
    <property type="entry name" value="Topoisomerase I, domain 4"/>
    <property type="match status" value="1"/>
</dbReference>
<dbReference type="KEGG" id="alkq:M9189_12425"/>
<dbReference type="Pfam" id="PF13368">
    <property type="entry name" value="Toprim_C_rpt"/>
    <property type="match status" value="3"/>
</dbReference>
<evidence type="ECO:0000256" key="2">
    <source>
        <dbReference type="ARBA" id="ARBA00009446"/>
    </source>
</evidence>
<dbReference type="PROSITE" id="PS00396">
    <property type="entry name" value="TOPO_IA_1"/>
    <property type="match status" value="1"/>
</dbReference>
<dbReference type="SMART" id="SM00436">
    <property type="entry name" value="TOP1Bc"/>
    <property type="match status" value="1"/>
</dbReference>
<dbReference type="InterPro" id="IPR003601">
    <property type="entry name" value="Topo_IA_2"/>
</dbReference>
<dbReference type="GO" id="GO:0003677">
    <property type="term" value="F:DNA binding"/>
    <property type="evidence" value="ECO:0007669"/>
    <property type="project" value="UniProtKB-KW"/>
</dbReference>
<dbReference type="InterPro" id="IPR013826">
    <property type="entry name" value="Topo_IA_cen_sub3"/>
</dbReference>
<evidence type="ECO:0000259" key="11">
    <source>
        <dbReference type="PROSITE" id="PS52039"/>
    </source>
</evidence>
<keyword evidence="7 8" id="KW-0413">Isomerase</keyword>
<feature type="active site" description="O-(5'-phospho-DNA)-tyrosine intermediate" evidence="8">
    <location>
        <position position="295"/>
    </location>
</feature>
<dbReference type="InterPro" id="IPR006171">
    <property type="entry name" value="TOPRIM_dom"/>
</dbReference>
<feature type="compositionally biased region" description="Basic and acidic residues" evidence="9">
    <location>
        <begin position="771"/>
        <end position="784"/>
    </location>
</feature>
<dbReference type="Pfam" id="PF01131">
    <property type="entry name" value="Topoisom_bac"/>
    <property type="match status" value="1"/>
</dbReference>
<feature type="site" description="Interaction with DNA" evidence="8">
    <location>
        <position position="162"/>
    </location>
</feature>
<dbReference type="InterPro" id="IPR023406">
    <property type="entry name" value="Topo_IA_AS"/>
</dbReference>
<comment type="subunit">
    <text evidence="8">Monomer.</text>
</comment>
<dbReference type="AlphaFoldDB" id="A0A9J6ZPQ0"/>
<feature type="domain" description="Topo IA-type catalytic" evidence="11">
    <location>
        <begin position="136"/>
        <end position="585"/>
    </location>
</feature>
<gene>
    <name evidence="8 12" type="primary">topA</name>
    <name evidence="12" type="ORF">M9189_12425</name>
</gene>
<keyword evidence="6 8" id="KW-0238">DNA-binding</keyword>
<dbReference type="PROSITE" id="PS52039">
    <property type="entry name" value="TOPO_IA_2"/>
    <property type="match status" value="1"/>
</dbReference>
<dbReference type="Gene3D" id="3.40.50.140">
    <property type="match status" value="1"/>
</dbReference>
<comment type="catalytic activity">
    <reaction evidence="1 8">
        <text>ATP-independent breakage of single-stranded DNA, followed by passage and rejoining.</text>
        <dbReference type="EC" id="5.6.2.1"/>
    </reaction>
</comment>
<reference evidence="12" key="2">
    <citation type="submission" date="2022-06" db="EMBL/GenBank/DDBJ databases">
        <title>Xiashengella guii gen. nov. sp. nov., a bacterium isolated form anaerobic digestion tank.</title>
        <authorList>
            <person name="Huang H."/>
        </authorList>
    </citation>
    <scope>NUCLEOTIDE SEQUENCE</scope>
    <source>
        <strain evidence="12">Ai-910</strain>
    </source>
</reference>
<keyword evidence="3" id="KW-0479">Metal-binding</keyword>
<comment type="similarity">
    <text evidence="2 8">Belongs to the type IA topoisomerase family.</text>
</comment>
<dbReference type="Pfam" id="PF01751">
    <property type="entry name" value="Toprim"/>
    <property type="match status" value="1"/>
</dbReference>
<proteinExistence type="inferred from homology"/>
<dbReference type="PANTHER" id="PTHR42785">
    <property type="entry name" value="DNA TOPOISOMERASE, TYPE IA, CORE"/>
    <property type="match status" value="1"/>
</dbReference>
<dbReference type="RefSeq" id="WP_250723670.1">
    <property type="nucleotide sequence ID" value="NZ_CP098400.1"/>
</dbReference>
<feature type="site" description="Interaction with DNA" evidence="8">
    <location>
        <position position="146"/>
    </location>
</feature>
<dbReference type="CDD" id="cd00186">
    <property type="entry name" value="TOP1Ac"/>
    <property type="match status" value="1"/>
</dbReference>
<comment type="caution">
    <text evidence="8">Lacks conserved residue(s) required for the propagation of feature annotation.</text>
</comment>
<evidence type="ECO:0000256" key="8">
    <source>
        <dbReference type="HAMAP-Rule" id="MF_00952"/>
    </source>
</evidence>
<dbReference type="SUPFAM" id="SSF56712">
    <property type="entry name" value="Prokaryotic type I DNA topoisomerase"/>
    <property type="match status" value="1"/>
</dbReference>
<dbReference type="Gene3D" id="2.70.20.10">
    <property type="entry name" value="Topoisomerase I, domain 3"/>
    <property type="match status" value="1"/>
</dbReference>
<accession>A0A9J6ZPQ0</accession>
<feature type="domain" description="Toprim" evidence="10">
    <location>
        <begin position="10"/>
        <end position="120"/>
    </location>
</feature>
<dbReference type="InterPro" id="IPR005733">
    <property type="entry name" value="TopoI_bac-type"/>
</dbReference>
<evidence type="ECO:0000313" key="13">
    <source>
        <dbReference type="Proteomes" id="UP001056426"/>
    </source>
</evidence>
<evidence type="ECO:0000256" key="9">
    <source>
        <dbReference type="SAM" id="MobiDB-lite"/>
    </source>
</evidence>
<evidence type="ECO:0000256" key="1">
    <source>
        <dbReference type="ARBA" id="ARBA00000213"/>
    </source>
</evidence>
<dbReference type="EC" id="5.6.2.1" evidence="8"/>
<dbReference type="InterPro" id="IPR000380">
    <property type="entry name" value="Topo_IA"/>
</dbReference>
<dbReference type="EMBL" id="CP098400">
    <property type="protein sequence ID" value="URW79653.1"/>
    <property type="molecule type" value="Genomic_DNA"/>
</dbReference>
<feature type="region of interest" description="Interaction with DNA" evidence="8">
    <location>
        <begin position="170"/>
        <end position="175"/>
    </location>
</feature>
<evidence type="ECO:0000256" key="6">
    <source>
        <dbReference type="ARBA" id="ARBA00023125"/>
    </source>
</evidence>
<dbReference type="PANTHER" id="PTHR42785:SF1">
    <property type="entry name" value="DNA TOPOISOMERASE"/>
    <property type="match status" value="1"/>
</dbReference>
<dbReference type="Proteomes" id="UP001056426">
    <property type="component" value="Chromosome"/>
</dbReference>
<evidence type="ECO:0000256" key="3">
    <source>
        <dbReference type="ARBA" id="ARBA00022723"/>
    </source>
</evidence>
<dbReference type="PROSITE" id="PS50880">
    <property type="entry name" value="TOPRIM"/>
    <property type="match status" value="1"/>
</dbReference>
<dbReference type="GO" id="GO:0003917">
    <property type="term" value="F:DNA topoisomerase type I (single strand cut, ATP-independent) activity"/>
    <property type="evidence" value="ECO:0007669"/>
    <property type="project" value="UniProtKB-UniRule"/>
</dbReference>
<sequence length="803" mass="91050">MEQKGKGKGKNLLIVESPSKAKTIEKFLGEDFVVKSSYGHIRDLSKKDYGIDIEKNFEPQYVVAPEKKELVKELKTLVNKSDTVWLASDEDREGEAIAWHLAEVLELKPDKTRRIVFHEITKPAILNAIQTPRNIDRNLVDAQQARRVLDRLVGFELSPVLWRKVKPSLSAGRVQSVAVRLLVEREREIFSFQSESSFRVTAKFMVTVEDGRTHEFKAELNKRFKTEKEAEEFLEHCKKASFEVDEVVRKPLVKSPAAPFTTSTLQQEASRKLGFSVGQTMSIAQRLYEEGKITYMRTDSVNLSDFAIRLAADQIRKEMGEEYVKTRKYKTTSKGAQEAHEAIRPTYLDKPSISGTAAEQRLYDLIYKRTIASQMSDAKIEKTNVNIKVSGSPFVFQASGEVILFDGFLKVYIESTDHEREDEEAPGFLPAMKKGDKLERGMLEAKERWSQKPPRYSEASLVRKLEELGIGRPSTYAPTISTIQQRGYVVREDREGTPRQVRSLTLKGEKITAKTLTEITGSERSKLFPTDIAMVVNDFLVRYFPDIVNYDFTAKVEKEFDSIAAGELKWNDSIARFYQVFHQKVEETLEKSERNSGERVLGTDPRTGKTVSVRIGRYGPMAQLGDGNEGDDKPVFASLVKGQHIETITLEEALKLFELPRTLGEYEGKTVVVGVGRFGPYIRHDGKFTSLKKGVDDPLEISIERAIELIEEKREKDNNRIIRTFEEEPELQILNGRWGPYISFNNANYKIPKGTEASQLTLEDCRKIVSEGDAKSGGKKEAKSKAKTKAKTSAKPKARTKKK</sequence>
<evidence type="ECO:0000256" key="5">
    <source>
        <dbReference type="ARBA" id="ARBA00023029"/>
    </source>
</evidence>
<name>A0A9J6ZPQ0_9BACT</name>
<dbReference type="CDD" id="cd03363">
    <property type="entry name" value="TOPRIM_TopoIA_TopoI"/>
    <property type="match status" value="1"/>
</dbReference>
<keyword evidence="5 8" id="KW-0799">Topoisomerase</keyword>
<dbReference type="InterPro" id="IPR025589">
    <property type="entry name" value="Toprim_C_rpt"/>
</dbReference>
<dbReference type="InterPro" id="IPR013824">
    <property type="entry name" value="Topo_IA_cen_sub1"/>
</dbReference>
<feature type="site" description="Interaction with DNA" evidence="8">
    <location>
        <position position="147"/>
    </location>
</feature>
<keyword evidence="13" id="KW-1185">Reference proteome</keyword>
<feature type="site" description="Interaction with DNA" evidence="8">
    <location>
        <position position="297"/>
    </location>
</feature>
<dbReference type="HAMAP" id="MF_00952">
    <property type="entry name" value="Topoisom_1_prok"/>
    <property type="match status" value="1"/>
</dbReference>
<dbReference type="InterPro" id="IPR003602">
    <property type="entry name" value="Topo_IA_DNA-bd_dom"/>
</dbReference>
<dbReference type="SMART" id="SM00493">
    <property type="entry name" value="TOPRIM"/>
    <property type="match status" value="1"/>
</dbReference>
<comment type="function">
    <text evidence="8">Releases the supercoiling and torsional tension of DNA, which is introduced during the DNA replication and transcription, by transiently cleaving and rejoining one strand of the DNA duplex. Introduces a single-strand break via transesterification at a target site in duplex DNA. The scissile phosphodiester is attacked by the catalytic tyrosine of the enzyme, resulting in the formation of a DNA-(5'-phosphotyrosyl)-enzyme intermediate and the expulsion of a 3'-OH DNA strand. The free DNA strand then undergoes passage around the unbroken strand, thus removing DNA supercoils. Finally, in the religation step, the DNA 3'-OH attacks the covalent intermediate to expel the active-site tyrosine and restore the DNA phosphodiester backbone.</text>
</comment>
<dbReference type="InterPro" id="IPR028612">
    <property type="entry name" value="Topoisom_1_IA"/>
</dbReference>
<evidence type="ECO:0000259" key="10">
    <source>
        <dbReference type="PROSITE" id="PS50880"/>
    </source>
</evidence>